<feature type="region of interest" description="Disordered" evidence="1">
    <location>
        <begin position="219"/>
        <end position="288"/>
    </location>
</feature>
<gene>
    <name evidence="3" type="ORF">B9Z19DRAFT_1086716</name>
</gene>
<comment type="caution">
    <text evidence="3">The sequence shown here is derived from an EMBL/GenBank/DDBJ whole genome shotgun (WGS) entry which is preliminary data.</text>
</comment>
<keyword evidence="2" id="KW-0812">Transmembrane</keyword>
<reference evidence="3 4" key="1">
    <citation type="submission" date="2017-04" db="EMBL/GenBank/DDBJ databases">
        <title>Draft genome sequence of Tuber borchii Vittad., a whitish edible truffle.</title>
        <authorList>
            <consortium name="DOE Joint Genome Institute"/>
            <person name="Murat C."/>
            <person name="Kuo A."/>
            <person name="Barry K.W."/>
            <person name="Clum A."/>
            <person name="Dockter R.B."/>
            <person name="Fauchery L."/>
            <person name="Iotti M."/>
            <person name="Kohler A."/>
            <person name="Labutti K."/>
            <person name="Lindquist E.A."/>
            <person name="Lipzen A."/>
            <person name="Ohm R.A."/>
            <person name="Wang M."/>
            <person name="Grigoriev I.V."/>
            <person name="Zambonelli A."/>
            <person name="Martin F.M."/>
        </authorList>
    </citation>
    <scope>NUCLEOTIDE SEQUENCE [LARGE SCALE GENOMIC DNA]</scope>
    <source>
        <strain evidence="3 4">Tbo3840</strain>
    </source>
</reference>
<dbReference type="EMBL" id="NESQ01000160">
    <property type="protein sequence ID" value="PUU77163.1"/>
    <property type="molecule type" value="Genomic_DNA"/>
</dbReference>
<dbReference type="OrthoDB" id="5358660at2759"/>
<name>A0A2T6ZNW1_TUBBO</name>
<proteinExistence type="predicted"/>
<keyword evidence="2" id="KW-0472">Membrane</keyword>
<evidence type="ECO:0000313" key="4">
    <source>
        <dbReference type="Proteomes" id="UP000244722"/>
    </source>
</evidence>
<keyword evidence="4" id="KW-1185">Reference proteome</keyword>
<sequence>MNEACNQTISHGKTTWENCCPGSTAETAPSSCPPILQNWSKCPTPYTNCADPSSHREMCAAELTGYSDSRSLNRKCCPTGYTCGSDYNMPCILMGHNTTQNGGGEVQFHTNPQYLSAPAVFAGCNDASALSPAAVGGIVAVGVISFCLLCGALLWWIRRRLYRDPARRSYWRTGEQGAITAAGAGVVSGKGEGLPSGMGGSGMGEAGITITREFKVEEKDGGKGRVEGIEAERRSGESTTRILPDGARAGSSRGSGGDGRLSPPEGMFWAAGERERSEDSITLISARY</sequence>
<organism evidence="3 4">
    <name type="scientific">Tuber borchii</name>
    <name type="common">White truffle</name>
    <dbReference type="NCBI Taxonomy" id="42251"/>
    <lineage>
        <taxon>Eukaryota</taxon>
        <taxon>Fungi</taxon>
        <taxon>Dikarya</taxon>
        <taxon>Ascomycota</taxon>
        <taxon>Pezizomycotina</taxon>
        <taxon>Pezizomycetes</taxon>
        <taxon>Pezizales</taxon>
        <taxon>Tuberaceae</taxon>
        <taxon>Tuber</taxon>
    </lineage>
</organism>
<dbReference type="AlphaFoldDB" id="A0A2T6ZNW1"/>
<evidence type="ECO:0000313" key="3">
    <source>
        <dbReference type="EMBL" id="PUU77163.1"/>
    </source>
</evidence>
<dbReference type="Proteomes" id="UP000244722">
    <property type="component" value="Unassembled WGS sequence"/>
</dbReference>
<feature type="transmembrane region" description="Helical" evidence="2">
    <location>
        <begin position="134"/>
        <end position="157"/>
    </location>
</feature>
<evidence type="ECO:0000256" key="1">
    <source>
        <dbReference type="SAM" id="MobiDB-lite"/>
    </source>
</evidence>
<evidence type="ECO:0000256" key="2">
    <source>
        <dbReference type="SAM" id="Phobius"/>
    </source>
</evidence>
<feature type="compositionally biased region" description="Basic and acidic residues" evidence="1">
    <location>
        <begin position="219"/>
        <end position="236"/>
    </location>
</feature>
<protein>
    <submittedName>
        <fullName evidence="3">Uncharacterized protein</fullName>
    </submittedName>
</protein>
<keyword evidence="2" id="KW-1133">Transmembrane helix</keyword>
<accession>A0A2T6ZNW1</accession>